<dbReference type="SFLD" id="SFLDG00002">
    <property type="entry name" value="C1.7:_P-type_atpase_like"/>
    <property type="match status" value="1"/>
</dbReference>
<feature type="compositionally biased region" description="Acidic residues" evidence="8">
    <location>
        <begin position="256"/>
        <end position="271"/>
    </location>
</feature>
<feature type="region of interest" description="Disordered" evidence="8">
    <location>
        <begin position="883"/>
        <end position="927"/>
    </location>
</feature>
<evidence type="ECO:0000313" key="11">
    <source>
        <dbReference type="EMBL" id="GBG25376.1"/>
    </source>
</evidence>
<dbReference type="GO" id="GO:0016887">
    <property type="term" value="F:ATP hydrolysis activity"/>
    <property type="evidence" value="ECO:0007669"/>
    <property type="project" value="InterPro"/>
</dbReference>
<feature type="domain" description="P-type ATPase C-terminal" evidence="10">
    <location>
        <begin position="594"/>
        <end position="821"/>
    </location>
</feature>
<organism evidence="11 12">
    <name type="scientific">Hondaea fermentalgiana</name>
    <dbReference type="NCBI Taxonomy" id="2315210"/>
    <lineage>
        <taxon>Eukaryota</taxon>
        <taxon>Sar</taxon>
        <taxon>Stramenopiles</taxon>
        <taxon>Bigyra</taxon>
        <taxon>Labyrinthulomycetes</taxon>
        <taxon>Thraustochytrida</taxon>
        <taxon>Thraustochytriidae</taxon>
        <taxon>Hondaea</taxon>
    </lineage>
</organism>
<gene>
    <name evidence="11" type="ORF">FCC1311_094201</name>
</gene>
<evidence type="ECO:0000256" key="1">
    <source>
        <dbReference type="ARBA" id="ARBA00004141"/>
    </source>
</evidence>
<dbReference type="EMBL" id="BEYU01000012">
    <property type="protein sequence ID" value="GBG25376.1"/>
    <property type="molecule type" value="Genomic_DNA"/>
</dbReference>
<dbReference type="Gene3D" id="3.40.50.1000">
    <property type="entry name" value="HAD superfamily/HAD-like"/>
    <property type="match status" value="2"/>
</dbReference>
<keyword evidence="5" id="KW-1278">Translocase</keyword>
<dbReference type="InterPro" id="IPR018303">
    <property type="entry name" value="ATPase_P-typ_P_site"/>
</dbReference>
<dbReference type="InterPro" id="IPR032630">
    <property type="entry name" value="P_typ_ATPase_c"/>
</dbReference>
<proteinExistence type="predicted"/>
<dbReference type="PRINTS" id="PR00119">
    <property type="entry name" value="CATATPASE"/>
</dbReference>
<evidence type="ECO:0000256" key="7">
    <source>
        <dbReference type="ARBA" id="ARBA00023136"/>
    </source>
</evidence>
<evidence type="ECO:0000256" key="3">
    <source>
        <dbReference type="ARBA" id="ARBA00022723"/>
    </source>
</evidence>
<dbReference type="SUPFAM" id="SSF81665">
    <property type="entry name" value="Calcium ATPase, transmembrane domain M"/>
    <property type="match status" value="1"/>
</dbReference>
<keyword evidence="6 9" id="KW-1133">Transmembrane helix</keyword>
<feature type="transmembrane region" description="Helical" evidence="9">
    <location>
        <begin position="807"/>
        <end position="827"/>
    </location>
</feature>
<keyword evidence="3" id="KW-0479">Metal-binding</keyword>
<evidence type="ECO:0000256" key="4">
    <source>
        <dbReference type="ARBA" id="ARBA00022842"/>
    </source>
</evidence>
<dbReference type="Pfam" id="PF16212">
    <property type="entry name" value="PhoLip_ATPase_C"/>
    <property type="match status" value="1"/>
</dbReference>
<dbReference type="PANTHER" id="PTHR24092">
    <property type="entry name" value="PROBABLE PHOSPHOLIPID-TRANSPORTING ATPASE"/>
    <property type="match status" value="1"/>
</dbReference>
<keyword evidence="7 9" id="KW-0472">Membrane</keyword>
<dbReference type="InterPro" id="IPR036412">
    <property type="entry name" value="HAD-like_sf"/>
</dbReference>
<dbReference type="OrthoDB" id="377733at2759"/>
<dbReference type="GO" id="GO:0140326">
    <property type="term" value="F:ATPase-coupled intramembrane lipid transporter activity"/>
    <property type="evidence" value="ECO:0007669"/>
    <property type="project" value="TreeGrafter"/>
</dbReference>
<dbReference type="PROSITE" id="PS00154">
    <property type="entry name" value="ATPASE_E1_E2"/>
    <property type="match status" value="1"/>
</dbReference>
<dbReference type="GO" id="GO:0005886">
    <property type="term" value="C:plasma membrane"/>
    <property type="evidence" value="ECO:0007669"/>
    <property type="project" value="TreeGrafter"/>
</dbReference>
<dbReference type="InterPro" id="IPR023299">
    <property type="entry name" value="ATPase_P-typ_cyto_dom_N"/>
</dbReference>
<keyword evidence="12" id="KW-1185">Reference proteome</keyword>
<dbReference type="GO" id="GO:0045332">
    <property type="term" value="P:phospholipid translocation"/>
    <property type="evidence" value="ECO:0007669"/>
    <property type="project" value="TreeGrafter"/>
</dbReference>
<keyword evidence="4" id="KW-0460">Magnesium</keyword>
<dbReference type="GO" id="GO:0005524">
    <property type="term" value="F:ATP binding"/>
    <property type="evidence" value="ECO:0007669"/>
    <property type="project" value="InterPro"/>
</dbReference>
<dbReference type="InterPro" id="IPR023214">
    <property type="entry name" value="HAD_sf"/>
</dbReference>
<dbReference type="InterPro" id="IPR001757">
    <property type="entry name" value="P_typ_ATPase"/>
</dbReference>
<comment type="caution">
    <text evidence="11">The sequence shown here is derived from an EMBL/GenBank/DDBJ whole genome shotgun (WGS) entry which is preliminary data.</text>
</comment>
<dbReference type="InParanoid" id="A0A2R5G2W6"/>
<evidence type="ECO:0000256" key="6">
    <source>
        <dbReference type="ARBA" id="ARBA00022989"/>
    </source>
</evidence>
<dbReference type="InterPro" id="IPR044492">
    <property type="entry name" value="P_typ_ATPase_HD_dom"/>
</dbReference>
<evidence type="ECO:0000256" key="5">
    <source>
        <dbReference type="ARBA" id="ARBA00022967"/>
    </source>
</evidence>
<feature type="transmembrane region" description="Helical" evidence="9">
    <location>
        <begin position="734"/>
        <end position="752"/>
    </location>
</feature>
<dbReference type="Proteomes" id="UP000241890">
    <property type="component" value="Unassembled WGS sequence"/>
</dbReference>
<keyword evidence="2 9" id="KW-0812">Transmembrane</keyword>
<name>A0A2R5G2W6_9STRA</name>
<dbReference type="SFLD" id="SFLDF00027">
    <property type="entry name" value="p-type_atpase"/>
    <property type="match status" value="1"/>
</dbReference>
<comment type="subcellular location">
    <subcellularLocation>
        <location evidence="1">Membrane</location>
        <topology evidence="1">Multi-pass membrane protein</topology>
    </subcellularLocation>
</comment>
<dbReference type="Gene3D" id="3.40.1110.10">
    <property type="entry name" value="Calcium-transporting ATPase, cytoplasmic domain N"/>
    <property type="match status" value="1"/>
</dbReference>
<dbReference type="SUPFAM" id="SSF56784">
    <property type="entry name" value="HAD-like"/>
    <property type="match status" value="1"/>
</dbReference>
<evidence type="ECO:0000259" key="10">
    <source>
        <dbReference type="Pfam" id="PF16212"/>
    </source>
</evidence>
<evidence type="ECO:0000313" key="12">
    <source>
        <dbReference type="Proteomes" id="UP000241890"/>
    </source>
</evidence>
<evidence type="ECO:0000256" key="8">
    <source>
        <dbReference type="SAM" id="MobiDB-lite"/>
    </source>
</evidence>
<protein>
    <submittedName>
        <fullName evidence="11">Phospholipid-transporting ATPase ID</fullName>
    </submittedName>
</protein>
<dbReference type="AlphaFoldDB" id="A0A2R5G2W6"/>
<dbReference type="NCBIfam" id="TIGR01494">
    <property type="entry name" value="ATPase_P-type"/>
    <property type="match status" value="1"/>
</dbReference>
<feature type="transmembrane region" description="Helical" evidence="9">
    <location>
        <begin position="658"/>
        <end position="677"/>
    </location>
</feature>
<dbReference type="SFLD" id="SFLDS00003">
    <property type="entry name" value="Haloacid_Dehalogenase"/>
    <property type="match status" value="1"/>
</dbReference>
<feature type="compositionally biased region" description="Polar residues" evidence="8">
    <location>
        <begin position="392"/>
        <end position="404"/>
    </location>
</feature>
<dbReference type="GO" id="GO:0046872">
    <property type="term" value="F:metal ion binding"/>
    <property type="evidence" value="ECO:0007669"/>
    <property type="project" value="UniProtKB-KW"/>
</dbReference>
<feature type="transmembrane region" description="Helical" evidence="9">
    <location>
        <begin position="625"/>
        <end position="646"/>
    </location>
</feature>
<feature type="transmembrane region" description="Helical" evidence="9">
    <location>
        <begin position="764"/>
        <end position="787"/>
    </location>
</feature>
<evidence type="ECO:0000256" key="2">
    <source>
        <dbReference type="ARBA" id="ARBA00022692"/>
    </source>
</evidence>
<dbReference type="InterPro" id="IPR023298">
    <property type="entry name" value="ATPase_P-typ_TM_dom_sf"/>
</dbReference>
<reference evidence="11 12" key="1">
    <citation type="submission" date="2017-12" db="EMBL/GenBank/DDBJ databases">
        <title>Sequencing, de novo assembly and annotation of complete genome of a new Thraustochytrid species, strain FCC1311.</title>
        <authorList>
            <person name="Sedici K."/>
            <person name="Godart F."/>
            <person name="Aiese Cigliano R."/>
            <person name="Sanseverino W."/>
            <person name="Barakat M."/>
            <person name="Ortet P."/>
            <person name="Marechal E."/>
            <person name="Cagnac O."/>
            <person name="Amato A."/>
        </authorList>
    </citation>
    <scope>NUCLEOTIDE SEQUENCE [LARGE SCALE GENOMIC DNA]</scope>
</reference>
<feature type="compositionally biased region" description="Basic and acidic residues" evidence="8">
    <location>
        <begin position="918"/>
        <end position="927"/>
    </location>
</feature>
<accession>A0A2R5G2W6</accession>
<feature type="compositionally biased region" description="Polar residues" evidence="8">
    <location>
        <begin position="242"/>
        <end position="253"/>
    </location>
</feature>
<feature type="compositionally biased region" description="Basic residues" evidence="8">
    <location>
        <begin position="213"/>
        <end position="233"/>
    </location>
</feature>
<feature type="region of interest" description="Disordered" evidence="8">
    <location>
        <begin position="213"/>
        <end position="284"/>
    </location>
</feature>
<feature type="region of interest" description="Disordered" evidence="8">
    <location>
        <begin position="392"/>
        <end position="411"/>
    </location>
</feature>
<sequence>MTSEFLDDRARARKDDETNAQPIEIFDPVDRKFATKTWREEGLNVAQAKYIGWDLNMYDEASGKFASCNTTSLAQEIGQVKWIFSDKTGTLTRNEMRLVAICINNRVYGRATNKQLEELAREKLSPLDASRSCFTDVLDVLASSSEPGEREKLQHFFTALALCHTVLVESSSANHPVKDSTRLLRRSSLTARSGSIMHATTLESAVDADGVHVAKKKRSPNQRRLRMTLKSRKHASEVVLQARQSEGFQSDLNEPSPDEADDSENHEDDSNLSDPVPTYNAESPDEEALVLGACALGFEFAYTEGKERKARLDEVAREIEVKLSILGLTAVEDRLQDGVPQTISILRAAKINIWLITGDKVETAINIGRSAELISQNSRVIMLTAEDLGISEEQQQKPSLSPAQPENKRQGSSFAVEANGLALEDIQDHILNVIQDRLARMSSEDDGRLSRPSMSGIYAGGYQSYVMTRDNEERGISGFCMRLFSRRRGKTENVEADANLALVVDGDTLHYIMSKKHPNAELEAAFLQLARGCGVVIACRTSPGQKADLVELVKANVYPTPTTLAIGDGANDVPMIEKGHVGVGISGKEGTHAANAADFTIAQFKFLAPLLLVHGRFGYIRVAKAISLTFFANLLFTFVSFFYNFICRFSGTPAFNNAQYVIFQAFIAIPVFVIGWLDRDTKWVYDTLRNPRLYDIGRLNRILHPAIVDAQILRGLVHGAFAFLLVFYNDYEASYLALSGSLFVVITCVLTVRQASVASCYTWGLLFGVCFNIVGCLVLVSLINFFYSGSESNIFNLDKWGRYYWNQLVASVFIISLLDYLAPLTYTQMRDLINRLRLSLHKARQTVDEDPHDALFDGRLVGSPATAHPTSAAFLGPPIATELQSPSDLRPTTPRGPGLSVVSEGEAEASDLESVRSTQERDVVMRY</sequence>
<evidence type="ECO:0000256" key="9">
    <source>
        <dbReference type="SAM" id="Phobius"/>
    </source>
</evidence>